<name>A0A2A2K4A8_9BILA</name>
<organism evidence="2 3">
    <name type="scientific">Diploscapter pachys</name>
    <dbReference type="NCBI Taxonomy" id="2018661"/>
    <lineage>
        <taxon>Eukaryota</taxon>
        <taxon>Metazoa</taxon>
        <taxon>Ecdysozoa</taxon>
        <taxon>Nematoda</taxon>
        <taxon>Chromadorea</taxon>
        <taxon>Rhabditida</taxon>
        <taxon>Rhabditina</taxon>
        <taxon>Rhabditomorpha</taxon>
        <taxon>Rhabditoidea</taxon>
        <taxon>Rhabditidae</taxon>
        <taxon>Diploscapter</taxon>
    </lineage>
</organism>
<keyword evidence="3" id="KW-1185">Reference proteome</keyword>
<protein>
    <submittedName>
        <fullName evidence="2">Uncharacterized protein</fullName>
    </submittedName>
</protein>
<feature type="region of interest" description="Disordered" evidence="1">
    <location>
        <begin position="170"/>
        <end position="199"/>
    </location>
</feature>
<reference evidence="2 3" key="1">
    <citation type="journal article" date="2017" name="Curr. Biol.">
        <title>Genome architecture and evolution of a unichromosomal asexual nematode.</title>
        <authorList>
            <person name="Fradin H."/>
            <person name="Zegar C."/>
            <person name="Gutwein M."/>
            <person name="Lucas J."/>
            <person name="Kovtun M."/>
            <person name="Corcoran D."/>
            <person name="Baugh L.R."/>
            <person name="Kiontke K."/>
            <person name="Gunsalus K."/>
            <person name="Fitch D.H."/>
            <person name="Piano F."/>
        </authorList>
    </citation>
    <scope>NUCLEOTIDE SEQUENCE [LARGE SCALE GENOMIC DNA]</scope>
    <source>
        <strain evidence="2">PF1309</strain>
    </source>
</reference>
<gene>
    <name evidence="2" type="ORF">WR25_08734</name>
</gene>
<dbReference type="AlphaFoldDB" id="A0A2A2K4A8"/>
<evidence type="ECO:0000256" key="1">
    <source>
        <dbReference type="SAM" id="MobiDB-lite"/>
    </source>
</evidence>
<comment type="caution">
    <text evidence="2">The sequence shown here is derived from an EMBL/GenBank/DDBJ whole genome shotgun (WGS) entry which is preliminary data.</text>
</comment>
<dbReference type="Proteomes" id="UP000218231">
    <property type="component" value="Unassembled WGS sequence"/>
</dbReference>
<dbReference type="EMBL" id="LIAE01009706">
    <property type="protein sequence ID" value="PAV68693.1"/>
    <property type="molecule type" value="Genomic_DNA"/>
</dbReference>
<sequence>MFLFGALHGRDHAHHVDGFRHVMHPQDARTLGHGQCCQRQATVQALTDGAAQREADHALARDTYQKRPAEAIERFHVFEKAEVVLEGLGKAEPRIEDDALSPDARSRAGGHTLFKIARNIGCHIFVLWIVLHVARLAPHVHETHRQAGIRRRIKRTVALQGAHVIDQASTEARGFAHDRSSSVGETARAPGRVDSPPTSIRVAPAATISSA</sequence>
<evidence type="ECO:0000313" key="3">
    <source>
        <dbReference type="Proteomes" id="UP000218231"/>
    </source>
</evidence>
<accession>A0A2A2K4A8</accession>
<proteinExistence type="predicted"/>
<evidence type="ECO:0000313" key="2">
    <source>
        <dbReference type="EMBL" id="PAV68693.1"/>
    </source>
</evidence>